<evidence type="ECO:0000256" key="1">
    <source>
        <dbReference type="ARBA" id="ARBA00001709"/>
    </source>
</evidence>
<evidence type="ECO:0000313" key="6">
    <source>
        <dbReference type="Proteomes" id="UP000016895"/>
    </source>
</evidence>
<dbReference type="RefSeq" id="WP_022550111.1">
    <property type="nucleotide sequence ID" value="NC_022528.1"/>
</dbReference>
<keyword evidence="6" id="KW-1185">Reference proteome</keyword>
<dbReference type="InterPro" id="IPR032259">
    <property type="entry name" value="HIBYL-CoA-H"/>
</dbReference>
<gene>
    <name evidence="5" type="ORF">VIBNI_A0946</name>
</gene>
<protein>
    <recommendedName>
        <fullName evidence="2">3-hydroxyisobutyryl-CoA hydrolase</fullName>
        <ecNumber evidence="2">3.1.2.4</ecNumber>
    </recommendedName>
</protein>
<evidence type="ECO:0000259" key="4">
    <source>
        <dbReference type="Pfam" id="PF16113"/>
    </source>
</evidence>
<dbReference type="EMBL" id="FO203526">
    <property type="protein sequence ID" value="CCO57103.1"/>
    <property type="molecule type" value="Genomic_DNA"/>
</dbReference>
<evidence type="ECO:0000313" key="5">
    <source>
        <dbReference type="EMBL" id="CCO57103.1"/>
    </source>
</evidence>
<dbReference type="Gene3D" id="3.90.226.10">
    <property type="entry name" value="2-enoyl-CoA Hydratase, Chain A, domain 1"/>
    <property type="match status" value="1"/>
</dbReference>
<dbReference type="Proteomes" id="UP000016895">
    <property type="component" value="Chromosome 1"/>
</dbReference>
<dbReference type="InterPro" id="IPR029045">
    <property type="entry name" value="ClpP/crotonase-like_dom_sf"/>
</dbReference>
<comment type="catalytic activity">
    <reaction evidence="1">
        <text>3-hydroxy-2-methylpropanoyl-CoA + H2O = 3-hydroxy-2-methylpropanoate + CoA + H(+)</text>
        <dbReference type="Rhea" id="RHEA:20888"/>
        <dbReference type="ChEBI" id="CHEBI:11805"/>
        <dbReference type="ChEBI" id="CHEBI:15377"/>
        <dbReference type="ChEBI" id="CHEBI:15378"/>
        <dbReference type="ChEBI" id="CHEBI:57287"/>
        <dbReference type="ChEBI" id="CHEBI:57340"/>
        <dbReference type="EC" id="3.1.2.4"/>
    </reaction>
</comment>
<sequence length="370" mass="41113">MHNVIINKHKTKCGNFIAEVQLNAEHKLNALELGMIQIIHKHLDAWKTDDSIVAILLDGAGDKAFCAGGDIVRLYEAMVTKDSNFLNLYFSSEYQLDYTIHTYPKPIICWGSGITMGGGMGLMNGCSHQIVTETSRLSMPETSIGLYPDAGGSWFLNRVNDGIGLFLGLTGAPINAPDAINVGLADWAVLNSTRPQFLDELKMQVWEDDHYMTVNQVLANISQESADVINEMPTPATDHQAFISEVIGQSNLNDILCRLLAEKTDDIWINRSQSTIQNASPLSISLTYRQLKRARNCSLKEVFQQELALSLACCKHGEFQEGIRALLIDKDNTPRWIFNSTHQVDPGFVDSFFANFQSNSLFSEPSVYSS</sequence>
<dbReference type="CDD" id="cd06558">
    <property type="entry name" value="crotonase-like"/>
    <property type="match status" value="1"/>
</dbReference>
<evidence type="ECO:0000256" key="3">
    <source>
        <dbReference type="ARBA" id="ARBA00022801"/>
    </source>
</evidence>
<dbReference type="PANTHER" id="PTHR43176">
    <property type="entry name" value="3-HYDROXYISOBUTYRYL-COA HYDROLASE-RELATED"/>
    <property type="match status" value="1"/>
</dbReference>
<dbReference type="GO" id="GO:0005829">
    <property type="term" value="C:cytosol"/>
    <property type="evidence" value="ECO:0007669"/>
    <property type="project" value="TreeGrafter"/>
</dbReference>
<reference evidence="5 6" key="1">
    <citation type="journal article" date="2013" name="ISME J.">
        <title>Comparative genomics of pathogenic lineages of Vibrio nigripulchritudo identifies virulence-associated traits.</title>
        <authorList>
            <person name="Goudenege D."/>
            <person name="Labreuche Y."/>
            <person name="Krin E."/>
            <person name="Ansquer D."/>
            <person name="Mangenot S."/>
            <person name="Calteau A."/>
            <person name="Medigue C."/>
            <person name="Mazel D."/>
            <person name="Polz M.F."/>
            <person name="Le Roux F."/>
        </authorList>
    </citation>
    <scope>NUCLEOTIDE SEQUENCE [LARGE SCALE GENOMIC DNA]</scope>
    <source>
        <strain evidence="6">SnF1</strain>
    </source>
</reference>
<dbReference type="OrthoDB" id="9790967at2"/>
<dbReference type="GO" id="GO:0006574">
    <property type="term" value="P:L-valine catabolic process"/>
    <property type="evidence" value="ECO:0007669"/>
    <property type="project" value="TreeGrafter"/>
</dbReference>
<dbReference type="PATRIC" id="fig|1260221.3.peg.908"/>
<dbReference type="GO" id="GO:0003860">
    <property type="term" value="F:3-hydroxyisobutyryl-CoA hydrolase activity"/>
    <property type="evidence" value="ECO:0007669"/>
    <property type="project" value="UniProtKB-EC"/>
</dbReference>
<dbReference type="STRING" id="28173.VIBNI_A0946"/>
<dbReference type="EC" id="3.1.2.4" evidence="2"/>
<dbReference type="NCBIfam" id="NF004127">
    <property type="entry name" value="PRK05617.1"/>
    <property type="match status" value="1"/>
</dbReference>
<name>U4KDY9_9VIBR</name>
<dbReference type="InterPro" id="IPR045004">
    <property type="entry name" value="ECH_dom"/>
</dbReference>
<dbReference type="AlphaFoldDB" id="U4KDY9"/>
<dbReference type="PANTHER" id="PTHR43176:SF3">
    <property type="entry name" value="3-HYDROXYISOBUTYRYL-COA HYDROLASE, MITOCHONDRIAL"/>
    <property type="match status" value="1"/>
</dbReference>
<dbReference type="KEGG" id="vni:VIBNI_A0946"/>
<accession>U4KDY9</accession>
<dbReference type="SUPFAM" id="SSF52096">
    <property type="entry name" value="ClpP/crotonase"/>
    <property type="match status" value="1"/>
</dbReference>
<dbReference type="Pfam" id="PF16113">
    <property type="entry name" value="ECH_2"/>
    <property type="match status" value="1"/>
</dbReference>
<feature type="domain" description="Enoyl-CoA hydratase/isomerase" evidence="4">
    <location>
        <begin position="19"/>
        <end position="353"/>
    </location>
</feature>
<evidence type="ECO:0000256" key="2">
    <source>
        <dbReference type="ARBA" id="ARBA00011915"/>
    </source>
</evidence>
<keyword evidence="3 5" id="KW-0378">Hydrolase</keyword>
<proteinExistence type="predicted"/>
<organism evidence="5 6">
    <name type="scientific">Vibrio nigripulchritudo</name>
    <dbReference type="NCBI Taxonomy" id="28173"/>
    <lineage>
        <taxon>Bacteria</taxon>
        <taxon>Pseudomonadati</taxon>
        <taxon>Pseudomonadota</taxon>
        <taxon>Gammaproteobacteria</taxon>
        <taxon>Vibrionales</taxon>
        <taxon>Vibrionaceae</taxon>
        <taxon>Vibrio</taxon>
    </lineage>
</organism>